<protein>
    <recommendedName>
        <fullName evidence="4">ribonuclease H</fullName>
        <ecNumber evidence="4">3.1.26.4</ecNumber>
    </recommendedName>
</protein>
<evidence type="ECO:0000256" key="5">
    <source>
        <dbReference type="ARBA" id="ARBA00022692"/>
    </source>
</evidence>
<dbReference type="EMBL" id="CAUEEQ010026041">
    <property type="protein sequence ID" value="CAJ0946835.1"/>
    <property type="molecule type" value="Genomic_DNA"/>
</dbReference>
<dbReference type="InterPro" id="IPR043128">
    <property type="entry name" value="Rev_trsase/Diguanyl_cyclase"/>
</dbReference>
<comment type="subcellular location">
    <subcellularLocation>
        <location evidence="1">Membrane</location>
        <topology evidence="1">Multi-pass membrane protein</topology>
    </subcellularLocation>
</comment>
<name>A0ABN9LQH9_9NEOB</name>
<dbReference type="EC" id="3.1.26.4" evidence="4"/>
<dbReference type="CDD" id="cd03714">
    <property type="entry name" value="RT_DIRS1"/>
    <property type="match status" value="1"/>
</dbReference>
<comment type="similarity">
    <text evidence="3">Belongs to the beta type-B retroviral polymerase family. HERV class-II K(HML-2) pol subfamily.</text>
</comment>
<organism evidence="10 11">
    <name type="scientific">Ranitomeya imitator</name>
    <name type="common">mimic poison frog</name>
    <dbReference type="NCBI Taxonomy" id="111125"/>
    <lineage>
        <taxon>Eukaryota</taxon>
        <taxon>Metazoa</taxon>
        <taxon>Chordata</taxon>
        <taxon>Craniata</taxon>
        <taxon>Vertebrata</taxon>
        <taxon>Euteleostomi</taxon>
        <taxon>Amphibia</taxon>
        <taxon>Batrachia</taxon>
        <taxon>Anura</taxon>
        <taxon>Neobatrachia</taxon>
        <taxon>Hyloidea</taxon>
        <taxon>Dendrobatidae</taxon>
        <taxon>Dendrobatinae</taxon>
        <taxon>Ranitomeya</taxon>
    </lineage>
</organism>
<feature type="domain" description="Reverse transcriptase" evidence="9">
    <location>
        <begin position="42"/>
        <end position="244"/>
    </location>
</feature>
<keyword evidence="7" id="KW-1133">Transmembrane helix</keyword>
<evidence type="ECO:0000313" key="11">
    <source>
        <dbReference type="Proteomes" id="UP001176940"/>
    </source>
</evidence>
<keyword evidence="6" id="KW-0732">Signal</keyword>
<proteinExistence type="inferred from homology"/>
<dbReference type="InterPro" id="IPR043502">
    <property type="entry name" value="DNA/RNA_pol_sf"/>
</dbReference>
<dbReference type="InterPro" id="IPR000477">
    <property type="entry name" value="RT_dom"/>
</dbReference>
<gene>
    <name evidence="10" type="ORF">RIMI_LOCUS11481007</name>
</gene>
<evidence type="ECO:0000256" key="3">
    <source>
        <dbReference type="ARBA" id="ARBA00010879"/>
    </source>
</evidence>
<sequence length="417" mass="46600">MKDSVQLPTTNRFFLSPPSPKPSAKARAFHQAVSSLLQAGVIVPVPTAERFRGFYSNLFAVPKKGGSVRPILDLKHLNKYVWVCHFRTESLRSTIASMEKGEYLASMDMQDAYLHIPIAPAHQRFLRFAIDQDHYQFVAFPFGLATAPRVFTKVMAATMDVLHSRGIVVVPYPDEAATMDVLHSRGIVLVPYPDDLLIKAPAFNDCELSVSITNNTLSRMGWLVNLQRSSPTLSQSLTFLGMLDNTSRGLVPFPRDKALALRLEVRILLRKPLRSLRFAMRVPGRMGAAIKWSHLAQFHLRPLQLAILRSWDRNPVSSRQGIPANVVNQEVPALAAQANLASKEKSFLTGQWKEDAQEEFGWKLVHGDIFRPPKKGMLLSVFLGQGTQIFIMTFITLSFGGEKWKSNVLLTALLCPG</sequence>
<evidence type="ECO:0000259" key="9">
    <source>
        <dbReference type="PROSITE" id="PS50878"/>
    </source>
</evidence>
<dbReference type="SUPFAM" id="SSF56672">
    <property type="entry name" value="DNA/RNA polymerases"/>
    <property type="match status" value="1"/>
</dbReference>
<dbReference type="PANTHER" id="PTHR33050">
    <property type="entry name" value="REVERSE TRANSCRIPTASE DOMAIN-CONTAINING PROTEIN"/>
    <property type="match status" value="1"/>
</dbReference>
<evidence type="ECO:0000256" key="6">
    <source>
        <dbReference type="ARBA" id="ARBA00022729"/>
    </source>
</evidence>
<dbReference type="Gene3D" id="3.10.10.10">
    <property type="entry name" value="HIV Type 1 Reverse Transcriptase, subunit A, domain 1"/>
    <property type="match status" value="1"/>
</dbReference>
<evidence type="ECO:0000256" key="2">
    <source>
        <dbReference type="ARBA" id="ARBA00005227"/>
    </source>
</evidence>
<dbReference type="PANTHER" id="PTHR33050:SF7">
    <property type="entry name" value="RIBONUCLEASE H"/>
    <property type="match status" value="1"/>
</dbReference>
<dbReference type="Gene3D" id="3.30.70.270">
    <property type="match status" value="1"/>
</dbReference>
<evidence type="ECO:0000256" key="7">
    <source>
        <dbReference type="ARBA" id="ARBA00022989"/>
    </source>
</evidence>
<reference evidence="10" key="1">
    <citation type="submission" date="2023-07" db="EMBL/GenBank/DDBJ databases">
        <authorList>
            <person name="Stuckert A."/>
        </authorList>
    </citation>
    <scope>NUCLEOTIDE SEQUENCE</scope>
</reference>
<dbReference type="Pfam" id="PF02990">
    <property type="entry name" value="EMP70"/>
    <property type="match status" value="1"/>
</dbReference>
<accession>A0ABN9LQH9</accession>
<dbReference type="InterPro" id="IPR052055">
    <property type="entry name" value="Hepadnavirus_pol/RT"/>
</dbReference>
<keyword evidence="5" id="KW-0812">Transmembrane</keyword>
<dbReference type="PROSITE" id="PS50878">
    <property type="entry name" value="RT_POL"/>
    <property type="match status" value="1"/>
</dbReference>
<evidence type="ECO:0000313" key="10">
    <source>
        <dbReference type="EMBL" id="CAJ0946835.1"/>
    </source>
</evidence>
<comment type="similarity">
    <text evidence="2">Belongs to the nonaspanin (TM9SF) (TC 9.A.2) family.</text>
</comment>
<dbReference type="InterPro" id="IPR004240">
    <property type="entry name" value="EMP70"/>
</dbReference>
<evidence type="ECO:0000256" key="4">
    <source>
        <dbReference type="ARBA" id="ARBA00012180"/>
    </source>
</evidence>
<keyword evidence="8" id="KW-0472">Membrane</keyword>
<evidence type="ECO:0000256" key="1">
    <source>
        <dbReference type="ARBA" id="ARBA00004141"/>
    </source>
</evidence>
<dbReference type="Proteomes" id="UP001176940">
    <property type="component" value="Unassembled WGS sequence"/>
</dbReference>
<evidence type="ECO:0000256" key="8">
    <source>
        <dbReference type="ARBA" id="ARBA00023136"/>
    </source>
</evidence>
<dbReference type="Pfam" id="PF00078">
    <property type="entry name" value="RVT_1"/>
    <property type="match status" value="1"/>
</dbReference>
<keyword evidence="11" id="KW-1185">Reference proteome</keyword>
<comment type="caution">
    <text evidence="10">The sequence shown here is derived from an EMBL/GenBank/DDBJ whole genome shotgun (WGS) entry which is preliminary data.</text>
</comment>